<feature type="compositionally biased region" description="Polar residues" evidence="3">
    <location>
        <begin position="95"/>
        <end position="113"/>
    </location>
</feature>
<dbReference type="OrthoDB" id="6129702at2759"/>
<organism evidence="6">
    <name type="scientific">Grosmannia clavigera (strain kw1407 / UAMH 11150)</name>
    <name type="common">Blue stain fungus</name>
    <name type="synonym">Graphiocladiella clavigera</name>
    <dbReference type="NCBI Taxonomy" id="655863"/>
    <lineage>
        <taxon>Eukaryota</taxon>
        <taxon>Fungi</taxon>
        <taxon>Dikarya</taxon>
        <taxon>Ascomycota</taxon>
        <taxon>Pezizomycotina</taxon>
        <taxon>Sordariomycetes</taxon>
        <taxon>Sordariomycetidae</taxon>
        <taxon>Ophiostomatales</taxon>
        <taxon>Ophiostomataceae</taxon>
        <taxon>Leptographium</taxon>
    </lineage>
</organism>
<feature type="compositionally biased region" description="Basic and acidic residues" evidence="3">
    <location>
        <begin position="160"/>
        <end position="169"/>
    </location>
</feature>
<dbReference type="SUPFAM" id="SSF54001">
    <property type="entry name" value="Cysteine proteinases"/>
    <property type="match status" value="1"/>
</dbReference>
<feature type="compositionally biased region" description="Basic and acidic residues" evidence="3">
    <location>
        <begin position="570"/>
        <end position="583"/>
    </location>
</feature>
<reference evidence="5 6" key="1">
    <citation type="journal article" date="2011" name="Proc. Natl. Acad. Sci. U.S.A.">
        <title>Genome and transcriptome analyses of the mountain pine beetle-fungal symbiont Grosmannia clavigera, a lodgepole pine pathogen.</title>
        <authorList>
            <person name="DiGuistini S."/>
            <person name="Wang Y."/>
            <person name="Liao N.Y."/>
            <person name="Taylor G."/>
            <person name="Tanguay P."/>
            <person name="Feau N."/>
            <person name="Henrissat B."/>
            <person name="Chan S.K."/>
            <person name="Hesse-Orce U."/>
            <person name="Alamouti S.M."/>
            <person name="Tsui C.K.M."/>
            <person name="Docking R.T."/>
            <person name="Levasseur A."/>
            <person name="Haridas S."/>
            <person name="Robertson G."/>
            <person name="Birol I."/>
            <person name="Holt R.A."/>
            <person name="Marra M.A."/>
            <person name="Hamelin R.C."/>
            <person name="Hirst M."/>
            <person name="Jones S.J.M."/>
            <person name="Bohlmann J."/>
            <person name="Breuil C."/>
        </authorList>
    </citation>
    <scope>NUCLEOTIDE SEQUENCE [LARGE SCALE GENOMIC DNA]</scope>
    <source>
        <strain evidence="6">kw1407 / UAMH 11150</strain>
    </source>
</reference>
<feature type="compositionally biased region" description="Polar residues" evidence="3">
    <location>
        <begin position="342"/>
        <end position="351"/>
    </location>
</feature>
<protein>
    <submittedName>
        <fullName evidence="5">Sh3 domain containing protein</fullName>
    </submittedName>
</protein>
<dbReference type="Pfam" id="PF00018">
    <property type="entry name" value="SH3_1"/>
    <property type="match status" value="1"/>
</dbReference>
<dbReference type="PANTHER" id="PTHR46333">
    <property type="entry name" value="CYTOKINESIS PROTEIN 3"/>
    <property type="match status" value="1"/>
</dbReference>
<feature type="region of interest" description="Disordered" evidence="3">
    <location>
        <begin position="275"/>
        <end position="456"/>
    </location>
</feature>
<dbReference type="EMBL" id="GL629807">
    <property type="protein sequence ID" value="EFW99838.1"/>
    <property type="molecule type" value="Genomic_DNA"/>
</dbReference>
<dbReference type="Proteomes" id="UP000007796">
    <property type="component" value="Unassembled WGS sequence"/>
</dbReference>
<feature type="region of interest" description="Disordered" evidence="3">
    <location>
        <begin position="716"/>
        <end position="753"/>
    </location>
</feature>
<accession>F0XRF9</accession>
<dbReference type="InterPro" id="IPR056409">
    <property type="entry name" value="Ig_CYK3_C"/>
</dbReference>
<evidence type="ECO:0000256" key="3">
    <source>
        <dbReference type="SAM" id="MobiDB-lite"/>
    </source>
</evidence>
<feature type="compositionally biased region" description="Polar residues" evidence="3">
    <location>
        <begin position="170"/>
        <end position="180"/>
    </location>
</feature>
<dbReference type="InterPro" id="IPR002931">
    <property type="entry name" value="Transglutaminase-like"/>
</dbReference>
<evidence type="ECO:0000313" key="6">
    <source>
        <dbReference type="Proteomes" id="UP000007796"/>
    </source>
</evidence>
<dbReference type="FunCoup" id="F0XRF9">
    <property type="interactions" value="28"/>
</dbReference>
<dbReference type="InterPro" id="IPR052557">
    <property type="entry name" value="CAP/Cytokinesis_protein"/>
</dbReference>
<dbReference type="eggNOG" id="KOG4575">
    <property type="taxonomic scope" value="Eukaryota"/>
</dbReference>
<dbReference type="RefSeq" id="XP_014169253.1">
    <property type="nucleotide sequence ID" value="XM_014313778.1"/>
</dbReference>
<keyword evidence="1 2" id="KW-0728">SH3 domain</keyword>
<dbReference type="PANTHER" id="PTHR46333:SF2">
    <property type="entry name" value="CYTOKINESIS PROTEIN 3"/>
    <property type="match status" value="1"/>
</dbReference>
<feature type="region of interest" description="Disordered" evidence="3">
    <location>
        <begin position="806"/>
        <end position="837"/>
    </location>
</feature>
<feature type="region of interest" description="Disordered" evidence="3">
    <location>
        <begin position="95"/>
        <end position="258"/>
    </location>
</feature>
<dbReference type="InParanoid" id="F0XRF9"/>
<feature type="compositionally biased region" description="Low complexity" evidence="3">
    <location>
        <begin position="294"/>
        <end position="303"/>
    </location>
</feature>
<dbReference type="PROSITE" id="PS50002">
    <property type="entry name" value="SH3"/>
    <property type="match status" value="1"/>
</dbReference>
<evidence type="ECO:0000259" key="4">
    <source>
        <dbReference type="PROSITE" id="PS50002"/>
    </source>
</evidence>
<dbReference type="InterPro" id="IPR036028">
    <property type="entry name" value="SH3-like_dom_sf"/>
</dbReference>
<sequence>MNTPATDYRKKVMGVLLSCVASWSLASCQLRSAPLLGNSKRDLGFMEGDLIECLNAGDGSWWTGRLRRDRRMVGAFPSNFVELLPDDFRPVTRSVSPLPASSTSGPKSAPQKSRTFRKPFEAYAKAPHYTTAKQPETYRPGTVRAREPPNSAAGPGRGRGRIDGTDPNHNHNPAPSQATYGQRAPSPAPPPAASYRAPSPAPPPAASYRAPSPAPPMANYRSPSPAPPMSYRAASPAPPMASYRAASPAPPPAAGYRAPSPAPSYANYPMRAPSPAARPPSVYGIRTASPAPPRAAAYGSRAPSPAPPPAASYDYRAASPAPPGHYHSHSLPLEQSYYGAPSDQQYDQQMQPHHRQLSPAPPIHASYQEPPEKVYQPYRSGADLADAPPPPPPPHRHVMGRNGSNGSYGESVGGLERHGSNMSYMSHRSGGYQTPRGPSPGPLSPGGESGFTPSPLREAMDGVMEQLGVLGMSREEEESRAAEAAAFDPWSPASFDTVHRSSRKQQLQQQQQQQRERGDQIRRPLSTMGIPVDEGYETYSGSALSSHDVAGSGGYQDDDQPLPQLSNYVERMESRLRSMHEQKQSVTPFDDGESDAPPPPSKGGMYERPKSSMSILSTDPRLRHQRSAYDVGRQMLGRTLTTKTNATNTSVSTRSTATNSSSNTQSTDRSLMSGVSAGEISATSAGSLARKNRSRAQSALNIADWDSDRPASPFTGVTYHSSHASDYPRSRSQLGKRGADDMPGLGELSGLGGLTQPKSVKKTGFFKKIVESAKAGVASSRGSIAMTGFGGSTGVVVGGIAHGQNHSSTGIPASGLARDSGREIGGGGGNSSSSSADWVQVRRDVNRSNSMSRNERNEMRDRCQMLDYPAMDPVDELYGTIQGDEGVDGMPVLQPIDYGGLNLGQVDKNSRFISNLPPTTTAITVATMYVCRPYRSDVQRLRAIFTWVAEKISWEEEYEGTGAVDTRRVLQTKRGCAREYAVLVMEMCMAAGLLCEVVRGYLKAPGDLPELGIMPRSNHWWNTVVVDGEWRIMDCCVASPSFPRRGQYSSGTSSGTTADGWWFLSRPSEACYTHIPEHHEQQHLCPAVAHEVLLNLPCAGPPYFRNGLRLADFNTALVRIEDLEMVQLRVEVPEEVELAAEVEVRSLARDADGDFFESGEVVRKRALAQADWVGGSKRYTIKALLPGEEGTGVLRVYAGRRGLMHSVKDIPHPLAFALPVVHTGDNPAYDFVMRHPTPHAQRHDIYVVQPQCQRLALNNTFVFAIRQHPSSLGATTTPTPGSTSGRMGAASPVPFARPNSAMSILSSVAGGGGTAGSVASSSSSATGPAIVGKKPAKLAIQTPGGKILRLMRKEDRRGGGGGMGLGMGIGIGGRAAMVSSDDEASDGGTWETIIKCSERGVWRGLVLADRTARCWASHMAKPKGPTVGKGDQGRKTGPGRSRQVSIGILAFCFWAWAFGLSGASGLELERDWTGYDSAFIAEGFGLAAPGSRAIVRASSAMCEERVVEGGGGEEGVEEMVWMSEEGELRVNRCGRKGSRKEGECVMAELSDTLSIVETAKTTALEDLLTSNLPSEEGLR</sequence>
<dbReference type="GO" id="GO:0140278">
    <property type="term" value="P:mitotic division septum assembly"/>
    <property type="evidence" value="ECO:0007669"/>
    <property type="project" value="TreeGrafter"/>
</dbReference>
<dbReference type="HOGENOM" id="CLU_002511_0_1_1"/>
<evidence type="ECO:0000313" key="5">
    <source>
        <dbReference type="EMBL" id="EFW99838.1"/>
    </source>
</evidence>
<feature type="region of interest" description="Disordered" evidence="3">
    <location>
        <begin position="635"/>
        <end position="673"/>
    </location>
</feature>
<feature type="compositionally biased region" description="Low complexity" evidence="3">
    <location>
        <begin position="639"/>
        <end position="670"/>
    </location>
</feature>
<feature type="compositionally biased region" description="Low complexity" evidence="3">
    <location>
        <begin position="229"/>
        <end position="247"/>
    </location>
</feature>
<feature type="domain" description="SH3" evidence="4">
    <location>
        <begin position="14"/>
        <end position="86"/>
    </location>
</feature>
<feature type="region of interest" description="Disordered" evidence="3">
    <location>
        <begin position="473"/>
        <end position="617"/>
    </location>
</feature>
<evidence type="ECO:0000256" key="1">
    <source>
        <dbReference type="ARBA" id="ARBA00022443"/>
    </source>
</evidence>
<name>F0XRF9_GROCL</name>
<dbReference type="SMART" id="SM00326">
    <property type="entry name" value="SH3"/>
    <property type="match status" value="1"/>
</dbReference>
<dbReference type="Gene3D" id="3.10.620.30">
    <property type="match status" value="1"/>
</dbReference>
<dbReference type="GeneID" id="25974451"/>
<evidence type="ECO:0000256" key="2">
    <source>
        <dbReference type="PROSITE-ProRule" id="PRU00192"/>
    </source>
</evidence>
<dbReference type="SMART" id="SM00460">
    <property type="entry name" value="TGc"/>
    <property type="match status" value="1"/>
</dbReference>
<dbReference type="GO" id="GO:0110085">
    <property type="term" value="C:mitotic actomyosin contractile ring"/>
    <property type="evidence" value="ECO:0007669"/>
    <property type="project" value="TreeGrafter"/>
</dbReference>
<keyword evidence="6" id="KW-1185">Reference proteome</keyword>
<feature type="region of interest" description="Disordered" evidence="3">
    <location>
        <begin position="1420"/>
        <end position="1439"/>
    </location>
</feature>
<proteinExistence type="predicted"/>
<dbReference type="InterPro" id="IPR038765">
    <property type="entry name" value="Papain-like_cys_pep_sf"/>
</dbReference>
<dbReference type="STRING" id="655863.F0XRF9"/>
<dbReference type="InterPro" id="IPR001452">
    <property type="entry name" value="SH3_domain"/>
</dbReference>
<dbReference type="SUPFAM" id="SSF50044">
    <property type="entry name" value="SH3-domain"/>
    <property type="match status" value="1"/>
</dbReference>
<dbReference type="Gene3D" id="2.30.30.40">
    <property type="entry name" value="SH3 Domains"/>
    <property type="match status" value="1"/>
</dbReference>
<dbReference type="Pfam" id="PF01841">
    <property type="entry name" value="Transglut_core"/>
    <property type="match status" value="1"/>
</dbReference>
<dbReference type="Pfam" id="PF24584">
    <property type="entry name" value="Ig_CYK3_C"/>
    <property type="match status" value="2"/>
</dbReference>
<gene>
    <name evidence="5" type="ORF">CMQ_156</name>
</gene>